<dbReference type="Gene3D" id="2.60.40.10">
    <property type="entry name" value="Immunoglobulins"/>
    <property type="match status" value="1"/>
</dbReference>
<evidence type="ECO:0000256" key="6">
    <source>
        <dbReference type="ARBA" id="ARBA00023157"/>
    </source>
</evidence>
<dbReference type="InterPro" id="IPR003599">
    <property type="entry name" value="Ig_sub"/>
</dbReference>
<sequence>MPDLTRPHWHDGYNKEDQPVTTAINCQVPAEGKNSTTYYCGVLVFNAIEFGKGAFLHVKASKSNINAVVHQPALEPLRAGDSVNLSCSVYATECEGEQSLYWFRHGAAQPAIVYPSAGQCEHILKEGTVMRNCTLKLALKSVSSPDAGMYYCALASCGEIVFGNGTRVDILSKNSFSSGVCSASDTVSQDADILHYAALSLNRSRERPHHEDNVESVCVYSRLR</sequence>
<keyword evidence="5" id="KW-0472">Membrane</keyword>
<comment type="caution">
    <text evidence="9">The sequence shown here is derived from an EMBL/GenBank/DDBJ whole genome shotgun (WGS) entry which is preliminary data.</text>
</comment>
<evidence type="ECO:0000313" key="9">
    <source>
        <dbReference type="EMBL" id="KAF3836874.1"/>
    </source>
</evidence>
<evidence type="ECO:0000256" key="2">
    <source>
        <dbReference type="ARBA" id="ARBA00022475"/>
    </source>
</evidence>
<dbReference type="PROSITE" id="PS50835">
    <property type="entry name" value="IG_LIKE"/>
    <property type="match status" value="1"/>
</dbReference>
<evidence type="ECO:0000256" key="1">
    <source>
        <dbReference type="ARBA" id="ARBA00004236"/>
    </source>
</evidence>
<dbReference type="GO" id="GO:0005886">
    <property type="term" value="C:plasma membrane"/>
    <property type="evidence" value="ECO:0007669"/>
    <property type="project" value="UniProtKB-SubCell"/>
</dbReference>
<dbReference type="GO" id="GO:0009617">
    <property type="term" value="P:response to bacterium"/>
    <property type="evidence" value="ECO:0007669"/>
    <property type="project" value="TreeGrafter"/>
</dbReference>
<dbReference type="InterPro" id="IPR013106">
    <property type="entry name" value="Ig_V-set"/>
</dbReference>
<organism evidence="9 10">
    <name type="scientific">Dissostichus mawsoni</name>
    <name type="common">Antarctic cod</name>
    <dbReference type="NCBI Taxonomy" id="36200"/>
    <lineage>
        <taxon>Eukaryota</taxon>
        <taxon>Metazoa</taxon>
        <taxon>Chordata</taxon>
        <taxon>Craniata</taxon>
        <taxon>Vertebrata</taxon>
        <taxon>Euteleostomi</taxon>
        <taxon>Actinopterygii</taxon>
        <taxon>Neopterygii</taxon>
        <taxon>Teleostei</taxon>
        <taxon>Neoteleostei</taxon>
        <taxon>Acanthomorphata</taxon>
        <taxon>Eupercaria</taxon>
        <taxon>Perciformes</taxon>
        <taxon>Notothenioidei</taxon>
        <taxon>Nototheniidae</taxon>
        <taxon>Dissostichus</taxon>
    </lineage>
</organism>
<evidence type="ECO:0000313" key="10">
    <source>
        <dbReference type="Proteomes" id="UP000518266"/>
    </source>
</evidence>
<dbReference type="SMART" id="SM00409">
    <property type="entry name" value="IG"/>
    <property type="match status" value="1"/>
</dbReference>
<evidence type="ECO:0000256" key="7">
    <source>
        <dbReference type="ARBA" id="ARBA00023180"/>
    </source>
</evidence>
<protein>
    <recommendedName>
        <fullName evidence="8">Ig-like domain-containing protein</fullName>
    </recommendedName>
</protein>
<dbReference type="OrthoDB" id="6370831at2759"/>
<evidence type="ECO:0000256" key="3">
    <source>
        <dbReference type="ARBA" id="ARBA00022729"/>
    </source>
</evidence>
<keyword evidence="3" id="KW-0732">Signal</keyword>
<reference evidence="9 10" key="1">
    <citation type="submission" date="2020-03" db="EMBL/GenBank/DDBJ databases">
        <title>Dissostichus mawsoni Genome sequencing and assembly.</title>
        <authorList>
            <person name="Park H."/>
        </authorList>
    </citation>
    <scope>NUCLEOTIDE SEQUENCE [LARGE SCALE GENOMIC DNA]</scope>
    <source>
        <strain evidence="9">DM0001</strain>
        <tissue evidence="9">Muscle</tissue>
    </source>
</reference>
<dbReference type="PANTHER" id="PTHR19433">
    <property type="entry name" value="T-CELL RECEPTOR ALPHA CHAIN V REGION-RELATED"/>
    <property type="match status" value="1"/>
</dbReference>
<proteinExistence type="predicted"/>
<dbReference type="InterPro" id="IPR013783">
    <property type="entry name" value="Ig-like_fold"/>
</dbReference>
<dbReference type="SUPFAM" id="SSF48726">
    <property type="entry name" value="Immunoglobulin"/>
    <property type="match status" value="1"/>
</dbReference>
<keyword evidence="10" id="KW-1185">Reference proteome</keyword>
<feature type="domain" description="Ig-like" evidence="8">
    <location>
        <begin position="80"/>
        <end position="152"/>
    </location>
</feature>
<keyword evidence="7" id="KW-0325">Glycoprotein</keyword>
<evidence type="ECO:0000256" key="5">
    <source>
        <dbReference type="ARBA" id="ARBA00023136"/>
    </source>
</evidence>
<dbReference type="AlphaFoldDB" id="A0A7J5XII4"/>
<accession>A0A7J5XII4</accession>
<evidence type="ECO:0000256" key="4">
    <source>
        <dbReference type="ARBA" id="ARBA00022859"/>
    </source>
</evidence>
<dbReference type="InterPro" id="IPR036179">
    <property type="entry name" value="Ig-like_dom_sf"/>
</dbReference>
<name>A0A7J5XII4_DISMA</name>
<keyword evidence="2" id="KW-1003">Cell membrane</keyword>
<dbReference type="InterPro" id="IPR052051">
    <property type="entry name" value="TCR_complex_component"/>
</dbReference>
<dbReference type="InterPro" id="IPR007110">
    <property type="entry name" value="Ig-like_dom"/>
</dbReference>
<dbReference type="GO" id="GO:0002376">
    <property type="term" value="P:immune system process"/>
    <property type="evidence" value="ECO:0007669"/>
    <property type="project" value="UniProtKB-KW"/>
</dbReference>
<dbReference type="Proteomes" id="UP000518266">
    <property type="component" value="Unassembled WGS sequence"/>
</dbReference>
<dbReference type="Pfam" id="PF07686">
    <property type="entry name" value="V-set"/>
    <property type="match status" value="1"/>
</dbReference>
<comment type="subcellular location">
    <subcellularLocation>
        <location evidence="1">Cell membrane</location>
    </subcellularLocation>
</comment>
<keyword evidence="4" id="KW-0391">Immunity</keyword>
<evidence type="ECO:0000259" key="8">
    <source>
        <dbReference type="PROSITE" id="PS50835"/>
    </source>
</evidence>
<keyword evidence="6" id="KW-1015">Disulfide bond</keyword>
<dbReference type="EMBL" id="JAAKFY010000023">
    <property type="protein sequence ID" value="KAF3836874.1"/>
    <property type="molecule type" value="Genomic_DNA"/>
</dbReference>
<gene>
    <name evidence="9" type="ORF">F7725_004338</name>
</gene>
<dbReference type="PANTHER" id="PTHR19433:SF133">
    <property type="entry name" value="IMMUNE-TYPE RECEPTOR 5 PRECURSOR-RELATED"/>
    <property type="match status" value="1"/>
</dbReference>